<evidence type="ECO:0000256" key="9">
    <source>
        <dbReference type="HAMAP-Rule" id="MF_00422"/>
    </source>
</evidence>
<reference evidence="10 11" key="1">
    <citation type="submission" date="2023-07" db="EMBL/GenBank/DDBJ databases">
        <title>Genomic Encyclopedia of Type Strains, Phase IV (KMG-IV): sequencing the most valuable type-strain genomes for metagenomic binning, comparative biology and taxonomic classification.</title>
        <authorList>
            <person name="Goeker M."/>
        </authorList>
    </citation>
    <scope>NUCLEOTIDE SEQUENCE [LARGE SCALE GENOMIC DNA]</scope>
    <source>
        <strain evidence="10 11">DSM 17740</strain>
    </source>
</reference>
<evidence type="ECO:0000256" key="1">
    <source>
        <dbReference type="ARBA" id="ARBA00004370"/>
    </source>
</evidence>
<keyword evidence="2 9" id="KW-0813">Transport</keyword>
<sequence>MGFLARIGRGFKKTGTFFRDCWLELKKVRWPNRKEMVNYTLVVIVTVAFVTVYFAIIDLGLSRLLQLFFGN</sequence>
<organism evidence="10 11">
    <name type="scientific">Caldalkalibacillus uzonensis</name>
    <dbReference type="NCBI Taxonomy" id="353224"/>
    <lineage>
        <taxon>Bacteria</taxon>
        <taxon>Bacillati</taxon>
        <taxon>Bacillota</taxon>
        <taxon>Bacilli</taxon>
        <taxon>Bacillales</taxon>
        <taxon>Bacillaceae</taxon>
        <taxon>Caldalkalibacillus</taxon>
    </lineage>
</organism>
<evidence type="ECO:0000256" key="7">
    <source>
        <dbReference type="ARBA" id="ARBA00023010"/>
    </source>
</evidence>
<dbReference type="RefSeq" id="WP_307341318.1">
    <property type="nucleotide sequence ID" value="NZ_JAUSUQ010000012.1"/>
</dbReference>
<keyword evidence="8 9" id="KW-0472">Membrane</keyword>
<keyword evidence="3 9" id="KW-1003">Cell membrane</keyword>
<dbReference type="NCBIfam" id="TIGR00964">
    <property type="entry name" value="secE_bact"/>
    <property type="match status" value="1"/>
</dbReference>
<comment type="function">
    <text evidence="9">Essential subunit of the Sec protein translocation channel SecYEG. Clamps together the 2 halves of SecY. May contact the channel plug during translocation.</text>
</comment>
<proteinExistence type="inferred from homology"/>
<evidence type="ECO:0000313" key="10">
    <source>
        <dbReference type="EMBL" id="MDQ0340171.1"/>
    </source>
</evidence>
<dbReference type="PANTHER" id="PTHR33910">
    <property type="entry name" value="PROTEIN TRANSLOCASE SUBUNIT SECE"/>
    <property type="match status" value="1"/>
</dbReference>
<dbReference type="HAMAP" id="MF_00422">
    <property type="entry name" value="SecE"/>
    <property type="match status" value="1"/>
</dbReference>
<keyword evidence="6 9" id="KW-1133">Transmembrane helix</keyword>
<comment type="caution">
    <text evidence="10">The sequence shown here is derived from an EMBL/GenBank/DDBJ whole genome shotgun (WGS) entry which is preliminary data.</text>
</comment>
<protein>
    <recommendedName>
        <fullName evidence="9">Protein translocase subunit SecE</fullName>
    </recommendedName>
</protein>
<dbReference type="Proteomes" id="UP001232445">
    <property type="component" value="Unassembled WGS sequence"/>
</dbReference>
<evidence type="ECO:0000256" key="4">
    <source>
        <dbReference type="ARBA" id="ARBA00022692"/>
    </source>
</evidence>
<dbReference type="PROSITE" id="PS01067">
    <property type="entry name" value="SECE_SEC61G"/>
    <property type="match status" value="1"/>
</dbReference>
<keyword evidence="5 9" id="KW-0653">Protein transport</keyword>
<keyword evidence="7 9" id="KW-0811">Translocation</keyword>
<comment type="similarity">
    <text evidence="9">Belongs to the SecE/SEC61-gamma family.</text>
</comment>
<dbReference type="InterPro" id="IPR001901">
    <property type="entry name" value="Translocase_SecE/Sec61-g"/>
</dbReference>
<dbReference type="EMBL" id="JAUSUQ010000012">
    <property type="protein sequence ID" value="MDQ0340171.1"/>
    <property type="molecule type" value="Genomic_DNA"/>
</dbReference>
<evidence type="ECO:0000256" key="8">
    <source>
        <dbReference type="ARBA" id="ARBA00023136"/>
    </source>
</evidence>
<dbReference type="InterPro" id="IPR038379">
    <property type="entry name" value="SecE_sf"/>
</dbReference>
<dbReference type="Pfam" id="PF00584">
    <property type="entry name" value="SecE"/>
    <property type="match status" value="1"/>
</dbReference>
<name>A0ABU0CWA3_9BACI</name>
<keyword evidence="11" id="KW-1185">Reference proteome</keyword>
<evidence type="ECO:0000256" key="2">
    <source>
        <dbReference type="ARBA" id="ARBA00022448"/>
    </source>
</evidence>
<keyword evidence="4 9" id="KW-0812">Transmembrane</keyword>
<gene>
    <name evidence="9" type="primary">secE</name>
    <name evidence="10" type="ORF">J2S00_002976</name>
</gene>
<evidence type="ECO:0000256" key="3">
    <source>
        <dbReference type="ARBA" id="ARBA00022475"/>
    </source>
</evidence>
<feature type="transmembrane region" description="Helical" evidence="9">
    <location>
        <begin position="36"/>
        <end position="57"/>
    </location>
</feature>
<evidence type="ECO:0000313" key="11">
    <source>
        <dbReference type="Proteomes" id="UP001232445"/>
    </source>
</evidence>
<accession>A0ABU0CWA3</accession>
<dbReference type="Gene3D" id="1.20.5.1030">
    <property type="entry name" value="Preprotein translocase secy subunit"/>
    <property type="match status" value="1"/>
</dbReference>
<comment type="subcellular location">
    <subcellularLocation>
        <location evidence="9">Cell membrane</location>
        <topology evidence="9">Single-pass membrane protein</topology>
    </subcellularLocation>
    <subcellularLocation>
        <location evidence="1">Membrane</location>
    </subcellularLocation>
</comment>
<dbReference type="InterPro" id="IPR005807">
    <property type="entry name" value="SecE_bac"/>
</dbReference>
<evidence type="ECO:0000256" key="5">
    <source>
        <dbReference type="ARBA" id="ARBA00022927"/>
    </source>
</evidence>
<dbReference type="PANTHER" id="PTHR33910:SF1">
    <property type="entry name" value="PROTEIN TRANSLOCASE SUBUNIT SECE"/>
    <property type="match status" value="1"/>
</dbReference>
<comment type="subunit">
    <text evidence="9">Component of the Sec protein translocase complex. Heterotrimer consisting of SecY, SecE and SecG subunits. The heterotrimers can form oligomers, although 1 heterotrimer is thought to be able to translocate proteins. Interacts with the ribosome. Interacts with SecDF, and other proteins may be involved. Interacts with SecA.</text>
</comment>
<evidence type="ECO:0000256" key="6">
    <source>
        <dbReference type="ARBA" id="ARBA00022989"/>
    </source>
</evidence>